<organism evidence="1 2">
    <name type="scientific">Hymenobacter negativus</name>
    <dbReference type="NCBI Taxonomy" id="2795026"/>
    <lineage>
        <taxon>Bacteria</taxon>
        <taxon>Pseudomonadati</taxon>
        <taxon>Bacteroidota</taxon>
        <taxon>Cytophagia</taxon>
        <taxon>Cytophagales</taxon>
        <taxon>Hymenobacteraceae</taxon>
        <taxon>Hymenobacter</taxon>
    </lineage>
</organism>
<sequence length="204" mass="23077">MAYSDFSAKEIVTRFGIRYGSENLFPDVVPVAPSAWLRESLEKGMGMGFNTEKSRSERLVSPILMELSSLNTNEFSIYSGMNLDVDGSQGLNGECDFIFSFSRIQDFVTAPIFCITEAKKQDVEQGTIQCSAQLIAARKFNDLEGNHPAVLYGCSTTGIEWRFLKYENNEMTLDKRRYLVNELDTLLGVLQHIVEISRNQIQFN</sequence>
<proteinExistence type="predicted"/>
<accession>A0ABS3QIE6</accession>
<dbReference type="EMBL" id="JAGETZ010000009">
    <property type="protein sequence ID" value="MBO2011008.1"/>
    <property type="molecule type" value="Genomic_DNA"/>
</dbReference>
<gene>
    <name evidence="1" type="ORF">J4E00_18250</name>
</gene>
<evidence type="ECO:0008006" key="3">
    <source>
        <dbReference type="Google" id="ProtNLM"/>
    </source>
</evidence>
<evidence type="ECO:0000313" key="1">
    <source>
        <dbReference type="EMBL" id="MBO2011008.1"/>
    </source>
</evidence>
<comment type="caution">
    <text evidence="1">The sequence shown here is derived from an EMBL/GenBank/DDBJ whole genome shotgun (WGS) entry which is preliminary data.</text>
</comment>
<name>A0ABS3QIE6_9BACT</name>
<reference evidence="1 2" key="1">
    <citation type="submission" date="2021-03" db="EMBL/GenBank/DDBJ databases">
        <authorList>
            <person name="Kim M.K."/>
        </authorList>
    </citation>
    <scope>NUCLEOTIDE SEQUENCE [LARGE SCALE GENOMIC DNA]</scope>
    <source>
        <strain evidence="1 2">BT442</strain>
    </source>
</reference>
<dbReference type="Proteomes" id="UP000664369">
    <property type="component" value="Unassembled WGS sequence"/>
</dbReference>
<protein>
    <recommendedName>
        <fullName evidence="3">Restriction endonuclease</fullName>
    </recommendedName>
</protein>
<dbReference type="RefSeq" id="WP_208176704.1">
    <property type="nucleotide sequence ID" value="NZ_JAGETZ010000009.1"/>
</dbReference>
<evidence type="ECO:0000313" key="2">
    <source>
        <dbReference type="Proteomes" id="UP000664369"/>
    </source>
</evidence>
<keyword evidence="2" id="KW-1185">Reference proteome</keyword>